<gene>
    <name evidence="3" type="ORF">DNK06_06295</name>
</gene>
<dbReference type="OrthoDB" id="5360912at2"/>
<keyword evidence="1 3" id="KW-0378">Hydrolase</keyword>
<proteinExistence type="predicted"/>
<dbReference type="Pfam" id="PF00857">
    <property type="entry name" value="Isochorismatase"/>
    <property type="match status" value="1"/>
</dbReference>
<keyword evidence="4" id="KW-1185">Reference proteome</keyword>
<dbReference type="GO" id="GO:0016787">
    <property type="term" value="F:hydrolase activity"/>
    <property type="evidence" value="ECO:0007669"/>
    <property type="project" value="UniProtKB-KW"/>
</dbReference>
<name>A0A4Q9QPF7_9GAMM</name>
<dbReference type="SUPFAM" id="SSF52499">
    <property type="entry name" value="Isochorismatase-like hydrolases"/>
    <property type="match status" value="1"/>
</dbReference>
<dbReference type="PANTHER" id="PTHR43540:SF1">
    <property type="entry name" value="ISOCHORISMATASE HYDROLASE"/>
    <property type="match status" value="1"/>
</dbReference>
<dbReference type="AlphaFoldDB" id="A0A4Q9QPF7"/>
<dbReference type="Proteomes" id="UP000292302">
    <property type="component" value="Unassembled WGS sequence"/>
</dbReference>
<evidence type="ECO:0000313" key="4">
    <source>
        <dbReference type="Proteomes" id="UP000292302"/>
    </source>
</evidence>
<evidence type="ECO:0000256" key="1">
    <source>
        <dbReference type="ARBA" id="ARBA00022801"/>
    </source>
</evidence>
<feature type="domain" description="Isochorismatase-like" evidence="2">
    <location>
        <begin position="5"/>
        <end position="176"/>
    </location>
</feature>
<dbReference type="CDD" id="cd01014">
    <property type="entry name" value="nicotinamidase_related"/>
    <property type="match status" value="1"/>
</dbReference>
<organism evidence="3 4">
    <name type="scientific">Phytopseudomonas daroniae</name>
    <dbReference type="NCBI Taxonomy" id="2487519"/>
    <lineage>
        <taxon>Bacteria</taxon>
        <taxon>Pseudomonadati</taxon>
        <taxon>Pseudomonadota</taxon>
        <taxon>Gammaproteobacteria</taxon>
        <taxon>Pseudomonadales</taxon>
        <taxon>Pseudomonadaceae</taxon>
        <taxon>Phytopseudomonas</taxon>
    </lineage>
</organism>
<dbReference type="Gene3D" id="3.40.50.850">
    <property type="entry name" value="Isochorismatase-like"/>
    <property type="match status" value="1"/>
</dbReference>
<comment type="caution">
    <text evidence="3">The sequence shown here is derived from an EMBL/GenBank/DDBJ whole genome shotgun (WGS) entry which is preliminary data.</text>
</comment>
<evidence type="ECO:0000259" key="2">
    <source>
        <dbReference type="Pfam" id="PF00857"/>
    </source>
</evidence>
<dbReference type="RefSeq" id="WP_131179180.1">
    <property type="nucleotide sequence ID" value="NZ_QJUI01000004.1"/>
</dbReference>
<evidence type="ECO:0000313" key="3">
    <source>
        <dbReference type="EMBL" id="TBU82119.1"/>
    </source>
</evidence>
<dbReference type="InterPro" id="IPR036380">
    <property type="entry name" value="Isochorismatase-like_sf"/>
</dbReference>
<protein>
    <submittedName>
        <fullName evidence="3">Cysteine hydrolase</fullName>
    </submittedName>
</protein>
<sequence>MTQPALIIIDMQRGMLEAAAGERNNPEAPTRVAELLQAWRQARAPIVHVRHISRSSTSLFAPGQSGVEFQPPLQPLPDEHVVEKNVPDAFINSALERWLRVRGIESLVIVGVSTNNSVEGTARSAGNLGFATHVAADACFAFAKVDYNGVSRSAEEVHAMALANLQGEYARVIGSAEARNLLHTAELPH</sequence>
<dbReference type="InterPro" id="IPR000868">
    <property type="entry name" value="Isochorismatase-like_dom"/>
</dbReference>
<accession>A0A4Q9QPF7</accession>
<dbReference type="PANTHER" id="PTHR43540">
    <property type="entry name" value="PEROXYUREIDOACRYLATE/UREIDOACRYLATE AMIDOHYDROLASE-RELATED"/>
    <property type="match status" value="1"/>
</dbReference>
<reference evidence="3 4" key="1">
    <citation type="submission" date="2018-06" db="EMBL/GenBank/DDBJ databases">
        <title>Three novel Pseudomonas species isolated from symptomatic oak.</title>
        <authorList>
            <person name="Bueno-Gonzalez V."/>
            <person name="Brady C."/>
        </authorList>
    </citation>
    <scope>NUCLEOTIDE SEQUENCE [LARGE SCALE GENOMIC DNA]</scope>
    <source>
        <strain evidence="3 4">P9A</strain>
    </source>
</reference>
<dbReference type="EMBL" id="QJUI01000004">
    <property type="protein sequence ID" value="TBU82119.1"/>
    <property type="molecule type" value="Genomic_DNA"/>
</dbReference>
<dbReference type="InterPro" id="IPR050272">
    <property type="entry name" value="Isochorismatase-like_hydrls"/>
</dbReference>